<protein>
    <recommendedName>
        <fullName evidence="1">Condensation domain-containing protein</fullName>
    </recommendedName>
</protein>
<dbReference type="Pfam" id="PF00668">
    <property type="entry name" value="Condensation"/>
    <property type="match status" value="1"/>
</dbReference>
<dbReference type="RefSeq" id="WP_007379409.1">
    <property type="nucleotide sequence ID" value="NZ_CM000951.1"/>
</dbReference>
<dbReference type="GO" id="GO:0003824">
    <property type="term" value="F:catalytic activity"/>
    <property type="evidence" value="ECO:0007669"/>
    <property type="project" value="InterPro"/>
</dbReference>
<dbReference type="eggNOG" id="COG1020">
    <property type="taxonomic scope" value="Bacteria"/>
</dbReference>
<feature type="domain" description="Condensation" evidence="1">
    <location>
        <begin position="7"/>
        <end position="334"/>
    </location>
</feature>
<feature type="non-terminal residue" evidence="2">
    <location>
        <position position="366"/>
    </location>
</feature>
<evidence type="ECO:0000313" key="3">
    <source>
        <dbReference type="Proteomes" id="UP000002785"/>
    </source>
</evidence>
<dbReference type="Gene3D" id="3.30.559.30">
    <property type="entry name" value="Nonribosomal peptide synthetase, condensation domain"/>
    <property type="match status" value="1"/>
</dbReference>
<evidence type="ECO:0000259" key="1">
    <source>
        <dbReference type="Pfam" id="PF00668"/>
    </source>
</evidence>
<dbReference type="GO" id="GO:0043041">
    <property type="term" value="P:amino acid activation for nonribosomal peptide biosynthetic process"/>
    <property type="evidence" value="ECO:0007669"/>
    <property type="project" value="TreeGrafter"/>
</dbReference>
<reference evidence="2" key="1">
    <citation type="submission" date="2009-10" db="EMBL/GenBank/DDBJ databases">
        <title>The genome sequence of Streptomyces sviceus strain ATCC 29083.</title>
        <authorList>
            <consortium name="The Broad Institute Genome Sequencing Platform"/>
            <consortium name="Broad Institute Microbial Sequencing Center"/>
            <person name="Fischbach M."/>
            <person name="Godfrey P."/>
            <person name="Ward D."/>
            <person name="Young S."/>
            <person name="Zeng Q."/>
            <person name="Koehrsen M."/>
            <person name="Alvarado L."/>
            <person name="Berlin A.M."/>
            <person name="Bochicchio J."/>
            <person name="Borenstein D."/>
            <person name="Chapman S.B."/>
            <person name="Chen Z."/>
            <person name="Engels R."/>
            <person name="Freedman E."/>
            <person name="Gellesch M."/>
            <person name="Goldberg J."/>
            <person name="Griggs A."/>
            <person name="Gujja S."/>
            <person name="Heilman E.R."/>
            <person name="Heiman D.I."/>
            <person name="Hepburn T.A."/>
            <person name="Howarth C."/>
            <person name="Jen D."/>
            <person name="Larson L."/>
            <person name="Lewis B."/>
            <person name="Mehta T."/>
            <person name="Park D."/>
            <person name="Pearson M."/>
            <person name="Richards J."/>
            <person name="Roberts A."/>
            <person name="Saif S."/>
            <person name="Shea T.D."/>
            <person name="Shenoy N."/>
            <person name="Sisk P."/>
            <person name="Stolte C."/>
            <person name="Sykes S.N."/>
            <person name="Thomson T."/>
            <person name="Walk T."/>
            <person name="White J."/>
            <person name="Yandava C."/>
            <person name="Straight P."/>
            <person name="Clardy J."/>
            <person name="Hung D."/>
            <person name="Kolter R."/>
            <person name="Mekalanos J."/>
            <person name="Walker S."/>
            <person name="Walsh C.T."/>
            <person name="Wieland-Brown L.C."/>
            <person name="Haas B."/>
            <person name="Nusbaum C."/>
            <person name="Birren B."/>
        </authorList>
    </citation>
    <scope>NUCLEOTIDE SEQUENCE [LARGE SCALE GENOMIC DNA]</scope>
    <source>
        <strain evidence="2">ATCC 29083</strain>
    </source>
</reference>
<dbReference type="Gene3D" id="3.30.559.10">
    <property type="entry name" value="Chloramphenicol acetyltransferase-like domain"/>
    <property type="match status" value="1"/>
</dbReference>
<dbReference type="InterPro" id="IPR023213">
    <property type="entry name" value="CAT-like_dom_sf"/>
</dbReference>
<proteinExistence type="predicted"/>
<accession>D6XBU7</accession>
<dbReference type="PANTHER" id="PTHR45527:SF1">
    <property type="entry name" value="FATTY ACID SYNTHASE"/>
    <property type="match status" value="1"/>
</dbReference>
<dbReference type="GO" id="GO:0044550">
    <property type="term" value="P:secondary metabolite biosynthetic process"/>
    <property type="evidence" value="ECO:0007669"/>
    <property type="project" value="TreeGrafter"/>
</dbReference>
<dbReference type="HOGENOM" id="CLU_929154_0_0_11"/>
<dbReference type="SUPFAM" id="SSF52777">
    <property type="entry name" value="CoA-dependent acyltransferases"/>
    <property type="match status" value="2"/>
</dbReference>
<sequence length="366" mass="40434">MTRSGISDVLPLSPLQEGLLFHAQYDDDQAPDVYAAQQVLELTGAVDPAAVRAAGQALLDRHPNLRACFRRRDGGAPIQIVPSDVELPWAEADLSAYDENGREAAWQRLLDEERVRRFDLARPPLLRHLLVRWAPDRYRLVITNHHILLDGWSKHLLFREFGALHSGEHPAALPPPPSYRDYLAWLGRQDRAAAEAAWRDALSGLSAPTLLAPGAPTAPVLPHELIVELPEELTARAEATARAVGVTLNTLVQGSWGVLLGRLTGRGDAVFGQTVTIRPPELANVTSLVGFCINTVPLHVRWDDADTVARFLTRLQDRHAALLPHQYLGLADIRCANGFCDLFDFLLCLREPPRRHAHVTGHPCSP</sequence>
<dbReference type="Proteomes" id="UP000002785">
    <property type="component" value="Chromosome"/>
</dbReference>
<dbReference type="AlphaFoldDB" id="D6XBU7"/>
<evidence type="ECO:0000313" key="2">
    <source>
        <dbReference type="EMBL" id="EFH28219.1"/>
    </source>
</evidence>
<organism evidence="2 3">
    <name type="scientific">Streptomyces sviceus (strain ATCC 29083 / DSM 924 / JCM 4929 / NBRC 13980 / NCIMB 11184 / NRRL 5439 / UC 5370)</name>
    <dbReference type="NCBI Taxonomy" id="463191"/>
    <lineage>
        <taxon>Bacteria</taxon>
        <taxon>Bacillati</taxon>
        <taxon>Actinomycetota</taxon>
        <taxon>Actinomycetes</taxon>
        <taxon>Kitasatosporales</taxon>
        <taxon>Streptomycetaceae</taxon>
        <taxon>Streptomyces</taxon>
    </lineage>
</organism>
<dbReference type="GO" id="GO:0005829">
    <property type="term" value="C:cytosol"/>
    <property type="evidence" value="ECO:0007669"/>
    <property type="project" value="TreeGrafter"/>
</dbReference>
<dbReference type="PANTHER" id="PTHR45527">
    <property type="entry name" value="NONRIBOSOMAL PEPTIDE SYNTHETASE"/>
    <property type="match status" value="1"/>
</dbReference>
<name>D6XBU7_STRX2</name>
<gene>
    <name evidence="2" type="ORF">SSEG_10427</name>
</gene>
<dbReference type="InterPro" id="IPR001242">
    <property type="entry name" value="Condensation_dom"/>
</dbReference>
<keyword evidence="3" id="KW-1185">Reference proteome</keyword>
<dbReference type="GO" id="GO:0008610">
    <property type="term" value="P:lipid biosynthetic process"/>
    <property type="evidence" value="ECO:0007669"/>
    <property type="project" value="UniProtKB-ARBA"/>
</dbReference>
<dbReference type="EMBL" id="CM000951">
    <property type="protein sequence ID" value="EFH28219.1"/>
    <property type="molecule type" value="Genomic_DNA"/>
</dbReference>
<dbReference type="GO" id="GO:0031177">
    <property type="term" value="F:phosphopantetheine binding"/>
    <property type="evidence" value="ECO:0007669"/>
    <property type="project" value="TreeGrafter"/>
</dbReference>